<comment type="subunit">
    <text evidence="8">Part of the 50S ribosomal subunit.</text>
</comment>
<evidence type="ECO:0000256" key="6">
    <source>
        <dbReference type="ARBA" id="ARBA00023274"/>
    </source>
</evidence>
<dbReference type="InterPro" id="IPR001063">
    <property type="entry name" value="Ribosomal_uL22"/>
</dbReference>
<evidence type="ECO:0000256" key="8">
    <source>
        <dbReference type="HAMAP-Rule" id="MF_01331"/>
    </source>
</evidence>
<comment type="subcellular location">
    <subcellularLocation>
        <location evidence="8 10">Plastid</location>
        <location evidence="8 10">Chloroplast</location>
    </subcellularLocation>
</comment>
<comment type="similarity">
    <text evidence="1 8 9">Belongs to the universal ribosomal protein uL22 family.</text>
</comment>
<dbReference type="Gene3D" id="3.90.470.10">
    <property type="entry name" value="Ribosomal protein L22/L17"/>
    <property type="match status" value="1"/>
</dbReference>
<accession>A0A2R3YZT3</accession>
<evidence type="ECO:0000256" key="3">
    <source>
        <dbReference type="ARBA" id="ARBA00022730"/>
    </source>
</evidence>
<sequence>MSKLVNKGSPKIQGAAKYKAVAKHIRMSSNKALRVARQLRGRPYLDALRILNCMPYRACEPILKVLRSAAANVYENMRLSYKSLFVLRTEVNEGPPFKRFRPRARGRGYRIQKPTCHITIILQDKHDPNSFIAKKKNMYGKQNKSTWF</sequence>
<keyword evidence="4 8" id="KW-0694">RNA-binding</keyword>
<keyword evidence="5 8" id="KW-0689">Ribosomal protein</keyword>
<dbReference type="GO" id="GO:0003735">
    <property type="term" value="F:structural constituent of ribosome"/>
    <property type="evidence" value="ECO:0007669"/>
    <property type="project" value="InterPro"/>
</dbReference>
<dbReference type="GO" id="GO:0015934">
    <property type="term" value="C:large ribosomal subunit"/>
    <property type="evidence" value="ECO:0007669"/>
    <property type="project" value="InterPro"/>
</dbReference>
<dbReference type="GO" id="GO:0019843">
    <property type="term" value="F:rRNA binding"/>
    <property type="evidence" value="ECO:0007669"/>
    <property type="project" value="UniProtKB-UniRule"/>
</dbReference>
<dbReference type="HAMAP" id="MF_01331_B">
    <property type="entry name" value="Ribosomal_uL22_B"/>
    <property type="match status" value="1"/>
</dbReference>
<keyword evidence="2 11" id="KW-0934">Plastid</keyword>
<dbReference type="EMBL" id="MG963174">
    <property type="protein sequence ID" value="AVR43510.1"/>
    <property type="molecule type" value="Genomic_DNA"/>
</dbReference>
<dbReference type="SUPFAM" id="SSF54843">
    <property type="entry name" value="Ribosomal protein L22"/>
    <property type="match status" value="1"/>
</dbReference>
<dbReference type="PANTHER" id="PTHR13501">
    <property type="entry name" value="CHLOROPLAST 50S RIBOSOMAL PROTEIN L22-RELATED"/>
    <property type="match status" value="1"/>
</dbReference>
<dbReference type="PROSITE" id="PS00464">
    <property type="entry name" value="RIBOSOMAL_L22"/>
    <property type="match status" value="1"/>
</dbReference>
<keyword evidence="3 8" id="KW-0699">rRNA-binding</keyword>
<protein>
    <recommendedName>
        <fullName evidence="7 8">Large ribosomal subunit protein uL22c</fullName>
    </recommendedName>
</protein>
<name>A0A2R3YZT3_TAICR</name>
<comment type="function">
    <text evidence="8 10">This protein binds specifically to 23S rRNA.</text>
</comment>
<dbReference type="InterPro" id="IPR018260">
    <property type="entry name" value="Ribosomal_uL22_CS"/>
</dbReference>
<evidence type="ECO:0000256" key="9">
    <source>
        <dbReference type="RuleBase" id="RU004005"/>
    </source>
</evidence>
<dbReference type="GO" id="GO:0009507">
    <property type="term" value="C:chloroplast"/>
    <property type="evidence" value="ECO:0007669"/>
    <property type="project" value="UniProtKB-SubCell"/>
</dbReference>
<comment type="function">
    <text evidence="8 10">The globular domain of the protein is located near the polypeptide exit tunnel on the outside of the subunit, while an extended beta-hairpin is found that lines the wall of the exit tunnel in the center of the 70S ribosome.</text>
</comment>
<proteinExistence type="inferred from homology"/>
<dbReference type="NCBIfam" id="TIGR01044">
    <property type="entry name" value="rplV_bact"/>
    <property type="match status" value="1"/>
</dbReference>
<dbReference type="CDD" id="cd00336">
    <property type="entry name" value="Ribosomal_L22"/>
    <property type="match status" value="1"/>
</dbReference>
<keyword evidence="6 8" id="KW-0687">Ribonucleoprotein</keyword>
<evidence type="ECO:0000313" key="11">
    <source>
        <dbReference type="EMBL" id="AVR43510.1"/>
    </source>
</evidence>
<dbReference type="Pfam" id="PF00237">
    <property type="entry name" value="Ribosomal_L22"/>
    <property type="match status" value="1"/>
</dbReference>
<keyword evidence="11" id="KW-0150">Chloroplast</keyword>
<organism evidence="11">
    <name type="scientific">Taiwania cryptomerioides</name>
    <name type="common">Coffin tree</name>
    <dbReference type="NCBI Taxonomy" id="50187"/>
    <lineage>
        <taxon>Eukaryota</taxon>
        <taxon>Viridiplantae</taxon>
        <taxon>Streptophyta</taxon>
        <taxon>Embryophyta</taxon>
        <taxon>Tracheophyta</taxon>
        <taxon>Spermatophyta</taxon>
        <taxon>Pinopsida</taxon>
        <taxon>Pinidae</taxon>
        <taxon>Conifers II</taxon>
        <taxon>Cupressales</taxon>
        <taxon>Cupressaceae</taxon>
        <taxon>Taiwania</taxon>
    </lineage>
</organism>
<evidence type="ECO:0000256" key="1">
    <source>
        <dbReference type="ARBA" id="ARBA00009451"/>
    </source>
</evidence>
<geneLocation type="chloroplast" evidence="11"/>
<gene>
    <name evidence="8 11" type="primary">rpl22</name>
</gene>
<dbReference type="InterPro" id="IPR047867">
    <property type="entry name" value="Ribosomal_uL22_bac/org-type"/>
</dbReference>
<evidence type="ECO:0000256" key="5">
    <source>
        <dbReference type="ARBA" id="ARBA00022980"/>
    </source>
</evidence>
<dbReference type="InterPro" id="IPR005727">
    <property type="entry name" value="Ribosomal_uL22_bac/chlpt-type"/>
</dbReference>
<dbReference type="PANTHER" id="PTHR13501:SF10">
    <property type="entry name" value="LARGE RIBOSOMAL SUBUNIT PROTEIN UL22M"/>
    <property type="match status" value="1"/>
</dbReference>
<evidence type="ECO:0000256" key="7">
    <source>
        <dbReference type="ARBA" id="ARBA00035285"/>
    </source>
</evidence>
<evidence type="ECO:0000256" key="10">
    <source>
        <dbReference type="RuleBase" id="RU004009"/>
    </source>
</evidence>
<reference evidence="11" key="1">
    <citation type="journal article" date="2018" name="Conserv Genet Resour">
        <title>The complete chloroplast genome of Taiwania cryptomerioides (Cupressales: Cupressaceae), an endangered relict conifer species endemic to East Asia.</title>
        <authorList>
            <person name="Wang L.-L."/>
            <person name="Shi Y.-L."/>
            <person name="Zhang Q.-L."/>
            <person name="Guo Y.-R."/>
            <person name="Teng H.-M."/>
        </authorList>
    </citation>
    <scope>NUCLEOTIDE SEQUENCE</scope>
</reference>
<dbReference type="AlphaFoldDB" id="A0A2R3YZT3"/>
<dbReference type="InterPro" id="IPR036394">
    <property type="entry name" value="Ribosomal_uL22_sf"/>
</dbReference>
<evidence type="ECO:0000256" key="4">
    <source>
        <dbReference type="ARBA" id="ARBA00022884"/>
    </source>
</evidence>
<evidence type="ECO:0000256" key="2">
    <source>
        <dbReference type="ARBA" id="ARBA00022640"/>
    </source>
</evidence>
<dbReference type="GO" id="GO:0006412">
    <property type="term" value="P:translation"/>
    <property type="evidence" value="ECO:0007669"/>
    <property type="project" value="UniProtKB-UniRule"/>
</dbReference>